<dbReference type="InterPro" id="IPR006694">
    <property type="entry name" value="Fatty_acid_hydroxylase"/>
</dbReference>
<dbReference type="STRING" id="869212.Turpa_3446"/>
<keyword evidence="4 5" id="KW-0472">Membrane</keyword>
<evidence type="ECO:0000256" key="3">
    <source>
        <dbReference type="ARBA" id="ARBA00022989"/>
    </source>
</evidence>
<dbReference type="GO" id="GO:0005506">
    <property type="term" value="F:iron ion binding"/>
    <property type="evidence" value="ECO:0007669"/>
    <property type="project" value="InterPro"/>
</dbReference>
<gene>
    <name evidence="7" type="ordered locus">Turpa_3446</name>
</gene>
<evidence type="ECO:0000313" key="7">
    <source>
        <dbReference type="EMBL" id="AFM14083.1"/>
    </source>
</evidence>
<dbReference type="GO" id="GO:0016491">
    <property type="term" value="F:oxidoreductase activity"/>
    <property type="evidence" value="ECO:0007669"/>
    <property type="project" value="InterPro"/>
</dbReference>
<keyword evidence="2 5" id="KW-0812">Transmembrane</keyword>
<dbReference type="GO" id="GO:0016020">
    <property type="term" value="C:membrane"/>
    <property type="evidence" value="ECO:0007669"/>
    <property type="project" value="UniProtKB-SubCell"/>
</dbReference>
<evidence type="ECO:0000313" key="8">
    <source>
        <dbReference type="Proteomes" id="UP000006048"/>
    </source>
</evidence>
<dbReference type="KEGG" id="tpx:Turpa_3446"/>
<dbReference type="Pfam" id="PF04116">
    <property type="entry name" value="FA_hydroxylase"/>
    <property type="match status" value="1"/>
</dbReference>
<protein>
    <submittedName>
        <fullName evidence="7">Fatty acid hydroxylase</fullName>
    </submittedName>
</protein>
<evidence type="ECO:0000256" key="2">
    <source>
        <dbReference type="ARBA" id="ARBA00022692"/>
    </source>
</evidence>
<dbReference type="Proteomes" id="UP000006048">
    <property type="component" value="Chromosome"/>
</dbReference>
<name>I4B9X6_TURPD</name>
<dbReference type="HOGENOM" id="CLU_033631_3_0_12"/>
<feature type="transmembrane region" description="Helical" evidence="5">
    <location>
        <begin position="113"/>
        <end position="132"/>
    </location>
</feature>
<feature type="transmembrane region" description="Helical" evidence="5">
    <location>
        <begin position="30"/>
        <end position="53"/>
    </location>
</feature>
<organism evidence="7 8">
    <name type="scientific">Turneriella parva (strain ATCC BAA-1111 / DSM 21527 / NCTC 11395 / H)</name>
    <name type="common">Leptospira parva</name>
    <dbReference type="NCBI Taxonomy" id="869212"/>
    <lineage>
        <taxon>Bacteria</taxon>
        <taxon>Pseudomonadati</taxon>
        <taxon>Spirochaetota</taxon>
        <taxon>Spirochaetia</taxon>
        <taxon>Leptospirales</taxon>
        <taxon>Leptospiraceae</taxon>
        <taxon>Turneriella</taxon>
    </lineage>
</organism>
<accession>I4B9X6</accession>
<dbReference type="EMBL" id="CP002959">
    <property type="protein sequence ID" value="AFM14083.1"/>
    <property type="molecule type" value="Genomic_DNA"/>
</dbReference>
<proteinExistence type="predicted"/>
<reference evidence="7 8" key="1">
    <citation type="submission" date="2012-06" db="EMBL/GenBank/DDBJ databases">
        <title>The complete chromosome of genome of Turneriella parva DSM 21527.</title>
        <authorList>
            <consortium name="US DOE Joint Genome Institute (JGI-PGF)"/>
            <person name="Lucas S."/>
            <person name="Han J."/>
            <person name="Lapidus A."/>
            <person name="Bruce D."/>
            <person name="Goodwin L."/>
            <person name="Pitluck S."/>
            <person name="Peters L."/>
            <person name="Kyrpides N."/>
            <person name="Mavromatis K."/>
            <person name="Ivanova N."/>
            <person name="Mikhailova N."/>
            <person name="Chertkov O."/>
            <person name="Detter J.C."/>
            <person name="Tapia R."/>
            <person name="Han C."/>
            <person name="Land M."/>
            <person name="Hauser L."/>
            <person name="Markowitz V."/>
            <person name="Cheng J.-F."/>
            <person name="Hugenholtz P."/>
            <person name="Woyke T."/>
            <person name="Wu D."/>
            <person name="Gronow S."/>
            <person name="Wellnitz S."/>
            <person name="Brambilla E."/>
            <person name="Klenk H.-P."/>
            <person name="Eisen J.A."/>
        </authorList>
    </citation>
    <scope>NUCLEOTIDE SEQUENCE [LARGE SCALE GENOMIC DNA]</scope>
    <source>
        <strain evidence="8">ATCC BAA-1111 / DSM 21527 / NCTC 11395 / H</strain>
    </source>
</reference>
<feature type="transmembrane region" description="Helical" evidence="5">
    <location>
        <begin position="7"/>
        <end position="24"/>
    </location>
</feature>
<evidence type="ECO:0000256" key="5">
    <source>
        <dbReference type="SAM" id="Phobius"/>
    </source>
</evidence>
<keyword evidence="8" id="KW-1185">Reference proteome</keyword>
<evidence type="ECO:0000259" key="6">
    <source>
        <dbReference type="Pfam" id="PF04116"/>
    </source>
</evidence>
<dbReference type="PANTHER" id="PTHR11863">
    <property type="entry name" value="STEROL DESATURASE"/>
    <property type="match status" value="1"/>
</dbReference>
<dbReference type="InterPro" id="IPR050307">
    <property type="entry name" value="Sterol_Desaturase_Related"/>
</dbReference>
<dbReference type="AlphaFoldDB" id="I4B9X6"/>
<evidence type="ECO:0000256" key="4">
    <source>
        <dbReference type="ARBA" id="ARBA00023136"/>
    </source>
</evidence>
<dbReference type="OrthoDB" id="9770329at2"/>
<evidence type="ECO:0000256" key="1">
    <source>
        <dbReference type="ARBA" id="ARBA00004370"/>
    </source>
</evidence>
<sequence>MKTVLRYVAYPLIVVLSLVAYVYLREVGLSAGLSVFLASVVNMVLIGLTEIAIPLRKEWSLFKDWQSPNDILHAIFSTEFAGRIPRLILASASISITAYLSEKNITGLWPTHWHIAWQFALVALISEVVFYWQHRMHHRSFFWRFHALHHNAEQMHVLKSGRLHAGEIMVRILVLNLPFVVMGSPGELVFAYGIFSNTLGNLGHANIAVKLPHFMHYVVVTPLVHHAHHAIDPEFRNSNFSGAFTFMDIIFGTLRLPQDNRLIQPGITEDFYPKFWLWQLFAPLLPNSFFNAKPTKSLQGESK</sequence>
<feature type="domain" description="Fatty acid hydroxylase" evidence="6">
    <location>
        <begin position="119"/>
        <end position="253"/>
    </location>
</feature>
<dbReference type="RefSeq" id="WP_014804574.1">
    <property type="nucleotide sequence ID" value="NC_018020.1"/>
</dbReference>
<keyword evidence="3 5" id="KW-1133">Transmembrane helix</keyword>
<dbReference type="GO" id="GO:0008610">
    <property type="term" value="P:lipid biosynthetic process"/>
    <property type="evidence" value="ECO:0007669"/>
    <property type="project" value="InterPro"/>
</dbReference>
<comment type="subcellular location">
    <subcellularLocation>
        <location evidence="1">Membrane</location>
    </subcellularLocation>
</comment>